<evidence type="ECO:0000313" key="1">
    <source>
        <dbReference type="EMBL" id="WAT02681.1"/>
    </source>
</evidence>
<keyword evidence="2" id="KW-1185">Reference proteome</keyword>
<dbReference type="Proteomes" id="UP001164712">
    <property type="component" value="Chromosome"/>
</dbReference>
<evidence type="ECO:0000313" key="2">
    <source>
        <dbReference type="Proteomes" id="UP001164712"/>
    </source>
</evidence>
<protein>
    <submittedName>
        <fullName evidence="1">Uncharacterized protein</fullName>
    </submittedName>
</protein>
<sequence length="410" mass="44971">MLLKPFDMLYHLCNGAKESLNATYQQQITATLTQVDSALESSRKELEKQLGESDFLKLEKLCAQRVNICNEAVAKSTLSETDQIVVKVIDEQINQLLSQHPLTSTCKALLHVLQQGCCLRTPLLMLQVAFTTPIPELPGGYAKTGLQMQLVIPTMEVFKSIFRGHSIESLYLQPFIHLEGGISASIDLNKFVSVPVGLKASTTGMRVSHFGLNIKLDKWKDEWHCGQCDYIIETVNRLEGNVEVNKALNTVVPGIQLKVGGDTVRQFVFPGNVSGSLRFITQFALRAIGAVGFGSLALGHGLSLSTAKAAGLAGQDMTGMIIEMSGLIQPDKVIDIVELFTLGIDLSMTTALELPYLGTLDAMSMHRFNGNYLVEHPRSQLSLRSAAIKTESVTEQQVRKRKISPNNQSL</sequence>
<dbReference type="EMBL" id="CP114058">
    <property type="protein sequence ID" value="WAT02681.1"/>
    <property type="molecule type" value="Genomic_DNA"/>
</dbReference>
<gene>
    <name evidence="1" type="ORF">O1V66_09160</name>
</gene>
<dbReference type="RefSeq" id="WP_269128275.1">
    <property type="nucleotide sequence ID" value="NZ_CP114058.1"/>
</dbReference>
<name>A0ABY7HV47_9GAMM</name>
<reference evidence="1" key="1">
    <citation type="submission" date="2022-12" db="EMBL/GenBank/DDBJ databases">
        <title>Complete genome sequence of an Australian strain of Rouxiella badensis DAR84756 and resolution of the R. badensis DSM100043 and R. chamberiensis DSM28324 genomes.</title>
        <authorList>
            <person name="Paul S."/>
            <person name="Anderson P.J."/>
            <person name="Maynard G."/>
            <person name="Dyall-Smith M."/>
            <person name="Kudinha T."/>
        </authorList>
    </citation>
    <scope>NUCLEOTIDE SEQUENCE</scope>
    <source>
        <strain evidence="1">DSM 28324</strain>
    </source>
</reference>
<organism evidence="1 2">
    <name type="scientific">Rouxiella chamberiensis</name>
    <dbReference type="NCBI Taxonomy" id="1513468"/>
    <lineage>
        <taxon>Bacteria</taxon>
        <taxon>Pseudomonadati</taxon>
        <taxon>Pseudomonadota</taxon>
        <taxon>Gammaproteobacteria</taxon>
        <taxon>Enterobacterales</taxon>
        <taxon>Yersiniaceae</taxon>
        <taxon>Rouxiella</taxon>
    </lineage>
</organism>
<accession>A0ABY7HV47</accession>
<proteinExistence type="predicted"/>